<reference evidence="2 3" key="1">
    <citation type="submission" date="2013-08" db="EMBL/GenBank/DDBJ databases">
        <title>Intrasporangium oryzae NRRL B-24470.</title>
        <authorList>
            <person name="Liu H."/>
            <person name="Wang G."/>
        </authorList>
    </citation>
    <scope>NUCLEOTIDE SEQUENCE [LARGE SCALE GENOMIC DNA]</scope>
    <source>
        <strain evidence="2 3">NRRL B-24470</strain>
    </source>
</reference>
<dbReference type="Pfam" id="PF14155">
    <property type="entry name" value="DUF4307"/>
    <property type="match status" value="1"/>
</dbReference>
<dbReference type="AlphaFoldDB" id="W9G7S4"/>
<evidence type="ECO:0000256" key="1">
    <source>
        <dbReference type="SAM" id="Phobius"/>
    </source>
</evidence>
<name>W9G7S4_9MICO</name>
<keyword evidence="1" id="KW-0812">Transmembrane</keyword>
<dbReference type="STRING" id="1386089.N865_19765"/>
<dbReference type="EMBL" id="AWSA01000064">
    <property type="protein sequence ID" value="EWS99918.1"/>
    <property type="molecule type" value="Genomic_DNA"/>
</dbReference>
<dbReference type="OrthoDB" id="5147470at2"/>
<dbReference type="eggNOG" id="ENOG5033B4I">
    <property type="taxonomic scope" value="Bacteria"/>
</dbReference>
<protein>
    <submittedName>
        <fullName evidence="2">Secretion protein HlyD</fullName>
    </submittedName>
</protein>
<dbReference type="InterPro" id="IPR025443">
    <property type="entry name" value="DUF4307"/>
</dbReference>
<sequence>MPLPRPAPGTLRWWVIGTIGVAAGVALATWFGLAATVGRPSWQTTSYKVVDDRTVNVTFEVHSPDGKALTCIVQALARDFSTVGSLAVEIPASDSADSRHTVSVRTTSRAVTGEVRTCD</sequence>
<keyword evidence="1" id="KW-1133">Transmembrane helix</keyword>
<dbReference type="RefSeq" id="WP_034809615.1">
    <property type="nucleotide sequence ID" value="NZ_AWSA01000064.1"/>
</dbReference>
<organism evidence="2 3">
    <name type="scientific">Intrasporangium oryzae NRRL B-24470</name>
    <dbReference type="NCBI Taxonomy" id="1386089"/>
    <lineage>
        <taxon>Bacteria</taxon>
        <taxon>Bacillati</taxon>
        <taxon>Actinomycetota</taxon>
        <taxon>Actinomycetes</taxon>
        <taxon>Micrococcales</taxon>
        <taxon>Intrasporangiaceae</taxon>
        <taxon>Intrasporangium</taxon>
    </lineage>
</organism>
<dbReference type="Proteomes" id="UP000019489">
    <property type="component" value="Unassembled WGS sequence"/>
</dbReference>
<gene>
    <name evidence="2" type="ORF">N865_19765</name>
</gene>
<evidence type="ECO:0000313" key="3">
    <source>
        <dbReference type="Proteomes" id="UP000019489"/>
    </source>
</evidence>
<comment type="caution">
    <text evidence="2">The sequence shown here is derived from an EMBL/GenBank/DDBJ whole genome shotgun (WGS) entry which is preliminary data.</text>
</comment>
<feature type="transmembrane region" description="Helical" evidence="1">
    <location>
        <begin position="12"/>
        <end position="33"/>
    </location>
</feature>
<dbReference type="PATRIC" id="fig|1386089.3.peg.3861"/>
<accession>W9G7S4</accession>
<keyword evidence="3" id="KW-1185">Reference proteome</keyword>
<proteinExistence type="predicted"/>
<keyword evidence="1" id="KW-0472">Membrane</keyword>
<evidence type="ECO:0000313" key="2">
    <source>
        <dbReference type="EMBL" id="EWS99918.1"/>
    </source>
</evidence>